<dbReference type="Proteomes" id="UP000664521">
    <property type="component" value="Unassembled WGS sequence"/>
</dbReference>
<organism evidence="4 5">
    <name type="scientific">Heterodermia speciosa</name>
    <dbReference type="NCBI Taxonomy" id="116794"/>
    <lineage>
        <taxon>Eukaryota</taxon>
        <taxon>Fungi</taxon>
        <taxon>Dikarya</taxon>
        <taxon>Ascomycota</taxon>
        <taxon>Pezizomycotina</taxon>
        <taxon>Lecanoromycetes</taxon>
        <taxon>OSLEUM clade</taxon>
        <taxon>Lecanoromycetidae</taxon>
        <taxon>Caliciales</taxon>
        <taxon>Physciaceae</taxon>
        <taxon>Heterodermia</taxon>
    </lineage>
</organism>
<dbReference type="InterPro" id="IPR011032">
    <property type="entry name" value="GroES-like_sf"/>
</dbReference>
<dbReference type="GO" id="GO:0016651">
    <property type="term" value="F:oxidoreductase activity, acting on NAD(P)H"/>
    <property type="evidence" value="ECO:0007669"/>
    <property type="project" value="TreeGrafter"/>
</dbReference>
<evidence type="ECO:0000313" key="4">
    <source>
        <dbReference type="EMBL" id="CAF9935763.1"/>
    </source>
</evidence>
<keyword evidence="5" id="KW-1185">Reference proteome</keyword>
<name>A0A8H3G375_9LECA</name>
<comment type="caution">
    <text evidence="4">The sequence shown here is derived from an EMBL/GenBank/DDBJ whole genome shotgun (WGS) entry which is preliminary data.</text>
</comment>
<feature type="domain" description="Enoyl reductase (ER)" evidence="3">
    <location>
        <begin position="10"/>
        <end position="343"/>
    </location>
</feature>
<evidence type="ECO:0000256" key="2">
    <source>
        <dbReference type="ARBA" id="ARBA00023002"/>
    </source>
</evidence>
<dbReference type="EMBL" id="CAJPDS010000085">
    <property type="protein sequence ID" value="CAF9935763.1"/>
    <property type="molecule type" value="Genomic_DNA"/>
</dbReference>
<dbReference type="Pfam" id="PF00107">
    <property type="entry name" value="ADH_zinc_N"/>
    <property type="match status" value="1"/>
</dbReference>
<dbReference type="AlphaFoldDB" id="A0A8H3G375"/>
<dbReference type="SMART" id="SM00829">
    <property type="entry name" value="PKS_ER"/>
    <property type="match status" value="1"/>
</dbReference>
<accession>A0A8H3G375</accession>
<gene>
    <name evidence="4" type="ORF">HETSPECPRED_009898</name>
</gene>
<keyword evidence="2" id="KW-0560">Oxidoreductase</keyword>
<protein>
    <recommendedName>
        <fullName evidence="3">Enoyl reductase (ER) domain-containing protein</fullName>
    </recommendedName>
</protein>
<keyword evidence="1" id="KW-0521">NADP</keyword>
<evidence type="ECO:0000256" key="1">
    <source>
        <dbReference type="ARBA" id="ARBA00022857"/>
    </source>
</evidence>
<dbReference type="OrthoDB" id="203908at2759"/>
<dbReference type="SUPFAM" id="SSF51735">
    <property type="entry name" value="NAD(P)-binding Rossmann-fold domains"/>
    <property type="match status" value="1"/>
</dbReference>
<sequence>MKAIVRTQPGPPSVLRLDPSYPKPAPKAGHIIIRVNAIGLNRAELRSRNGDPPAKPEFTSDDLYTETPPAILGEECVGIADDNGGSEVIRKGDTVAAYFCGIGKAFDGAYAEYTRVPARYVFTLSTTLPWGLLGAIPSTFMTAYGSLFRALHIRPHDSVLVHGGTSSVGTAAIMLAKLEGCKVAATTRQKSKVDSLRQIGAKAVLIDGGDESLSKQLKAHETFKDGVDHVLELVGPDRIADAWACAKPFATVCITGVLTKVWALDKWSPAEGIETGKKLTTYQSARDLNSESLGEGMAKLVKDVEDGKIDVKGGIGLTLNGLESIIKGHEEMEADRVTGKIVIVLD</sequence>
<dbReference type="InterPro" id="IPR020843">
    <property type="entry name" value="ER"/>
</dbReference>
<evidence type="ECO:0000313" key="5">
    <source>
        <dbReference type="Proteomes" id="UP000664521"/>
    </source>
</evidence>
<proteinExistence type="predicted"/>
<dbReference type="InterPro" id="IPR013149">
    <property type="entry name" value="ADH-like_C"/>
</dbReference>
<dbReference type="GO" id="GO:0070402">
    <property type="term" value="F:NADPH binding"/>
    <property type="evidence" value="ECO:0007669"/>
    <property type="project" value="TreeGrafter"/>
</dbReference>
<dbReference type="Pfam" id="PF08240">
    <property type="entry name" value="ADH_N"/>
    <property type="match status" value="1"/>
</dbReference>
<dbReference type="Gene3D" id="3.40.50.720">
    <property type="entry name" value="NAD(P)-binding Rossmann-like Domain"/>
    <property type="match status" value="1"/>
</dbReference>
<reference evidence="4" key="1">
    <citation type="submission" date="2021-03" db="EMBL/GenBank/DDBJ databases">
        <authorList>
            <person name="Tagirdzhanova G."/>
        </authorList>
    </citation>
    <scope>NUCLEOTIDE SEQUENCE</scope>
</reference>
<dbReference type="PANTHER" id="PTHR48106">
    <property type="entry name" value="QUINONE OXIDOREDUCTASE PIG3-RELATED"/>
    <property type="match status" value="1"/>
</dbReference>
<dbReference type="SUPFAM" id="SSF50129">
    <property type="entry name" value="GroES-like"/>
    <property type="match status" value="1"/>
</dbReference>
<evidence type="ECO:0000259" key="3">
    <source>
        <dbReference type="SMART" id="SM00829"/>
    </source>
</evidence>
<dbReference type="InterPro" id="IPR013154">
    <property type="entry name" value="ADH-like_N"/>
</dbReference>
<dbReference type="InterPro" id="IPR036291">
    <property type="entry name" value="NAD(P)-bd_dom_sf"/>
</dbReference>
<dbReference type="PANTHER" id="PTHR48106:SF18">
    <property type="entry name" value="QUINONE OXIDOREDUCTASE PIG3"/>
    <property type="match status" value="1"/>
</dbReference>
<dbReference type="Gene3D" id="3.90.180.10">
    <property type="entry name" value="Medium-chain alcohol dehydrogenases, catalytic domain"/>
    <property type="match status" value="1"/>
</dbReference>